<dbReference type="PANTHER" id="PTHR34069">
    <property type="entry name" value="3-OXOACYL-[ACYL-CARRIER-PROTEIN] SYNTHASE 3"/>
    <property type="match status" value="1"/>
</dbReference>
<dbReference type="NCBIfam" id="NF003274">
    <property type="entry name" value="PRK04262.1"/>
    <property type="match status" value="1"/>
</dbReference>
<sequence>MDVGIVSYGTYFPGLRITRSEYQKALGSCGANFSEKTVADFDEDSLTMGIAAARDALFEGINPEEISLLTWASTSPPYSEKLLAGSIAEMLGLKKNLFSAEYGQSTRAGGEAFLTAVSLVKGGFGQKALVIVADTPRANVKDPIEHGLAAGSAAFILGTENPLAVVDNFVALVQENLGERFRKAGSGEIKDIGVKTFTGEAYQKLITKAVTELLEKENLKPADYNYAVFHEIESRLPLKAGKKLGFTDEQMLPGLLYDNTGDTGAASPFLSLVAVLDRAKPGEKVIVATYGSGAGVIAFSLTVKKPANRVPVREKLASGKKYLNFIQYLRVKRYL</sequence>
<dbReference type="PANTHER" id="PTHR34069:SF2">
    <property type="entry name" value="BETA-KETOACYL-[ACYL-CARRIER-PROTEIN] SYNTHASE III"/>
    <property type="match status" value="1"/>
</dbReference>
<dbReference type="STRING" id="870242.cpu_20220"/>
<gene>
    <name evidence="4" type="ORF">cpu_20220</name>
</gene>
<evidence type="ECO:0000313" key="4">
    <source>
        <dbReference type="EMBL" id="GAV23512.1"/>
    </source>
</evidence>
<dbReference type="Gene3D" id="3.40.47.10">
    <property type="match status" value="1"/>
</dbReference>
<dbReference type="Pfam" id="PF08541">
    <property type="entry name" value="ACP_syn_III_C"/>
    <property type="match status" value="1"/>
</dbReference>
<dbReference type="AlphaFoldDB" id="A0A1L8CX71"/>
<evidence type="ECO:0000256" key="2">
    <source>
        <dbReference type="ARBA" id="ARBA00023315"/>
    </source>
</evidence>
<dbReference type="SUPFAM" id="SSF53901">
    <property type="entry name" value="Thiolase-like"/>
    <property type="match status" value="1"/>
</dbReference>
<evidence type="ECO:0000256" key="1">
    <source>
        <dbReference type="ARBA" id="ARBA00022679"/>
    </source>
</evidence>
<dbReference type="GO" id="GO:0044550">
    <property type="term" value="P:secondary metabolite biosynthetic process"/>
    <property type="evidence" value="ECO:0007669"/>
    <property type="project" value="TreeGrafter"/>
</dbReference>
<feature type="domain" description="Beta-ketoacyl-[acyl-carrier-protein] synthase III C-terminal" evidence="3">
    <location>
        <begin position="214"/>
        <end position="298"/>
    </location>
</feature>
<name>A0A1L8CX71_9THEO</name>
<keyword evidence="2" id="KW-0012">Acyltransferase</keyword>
<keyword evidence="1" id="KW-0808">Transferase</keyword>
<dbReference type="Proteomes" id="UP000187485">
    <property type="component" value="Unassembled WGS sequence"/>
</dbReference>
<dbReference type="EMBL" id="BDJK01000055">
    <property type="protein sequence ID" value="GAV23512.1"/>
    <property type="molecule type" value="Genomic_DNA"/>
</dbReference>
<comment type="caution">
    <text evidence="4">The sequence shown here is derived from an EMBL/GenBank/DDBJ whole genome shotgun (WGS) entry which is preliminary data.</text>
</comment>
<evidence type="ECO:0000313" key="5">
    <source>
        <dbReference type="Proteomes" id="UP000187485"/>
    </source>
</evidence>
<proteinExistence type="predicted"/>
<accession>A0A1L8CX71</accession>
<dbReference type="RefSeq" id="WP_075859921.1">
    <property type="nucleotide sequence ID" value="NZ_BDJK01000055.1"/>
</dbReference>
<dbReference type="InterPro" id="IPR013747">
    <property type="entry name" value="ACP_syn_III_C"/>
</dbReference>
<organism evidence="4 5">
    <name type="scientific">Carboxydothermus pertinax</name>
    <dbReference type="NCBI Taxonomy" id="870242"/>
    <lineage>
        <taxon>Bacteria</taxon>
        <taxon>Bacillati</taxon>
        <taxon>Bacillota</taxon>
        <taxon>Clostridia</taxon>
        <taxon>Thermoanaerobacterales</taxon>
        <taxon>Thermoanaerobacteraceae</taxon>
        <taxon>Carboxydothermus</taxon>
    </lineage>
</organism>
<dbReference type="GO" id="GO:0016746">
    <property type="term" value="F:acyltransferase activity"/>
    <property type="evidence" value="ECO:0007669"/>
    <property type="project" value="UniProtKB-KW"/>
</dbReference>
<protein>
    <recommendedName>
        <fullName evidence="3">Beta-ketoacyl-[acyl-carrier-protein] synthase III C-terminal domain-containing protein</fullName>
    </recommendedName>
</protein>
<reference evidence="5" key="1">
    <citation type="submission" date="2016-12" db="EMBL/GenBank/DDBJ databases">
        <title>Draft Genome Sequences od Carboxydothermus pertinax and islandicus, Hydrogenogenic Carboxydotrophic Bacteria.</title>
        <authorList>
            <person name="Fukuyama Y."/>
            <person name="Ohmae K."/>
            <person name="Yoneda Y."/>
            <person name="Yoshida T."/>
            <person name="Sako Y."/>
        </authorList>
    </citation>
    <scope>NUCLEOTIDE SEQUENCE [LARGE SCALE GENOMIC DNA]</scope>
    <source>
        <strain evidence="5">Ug1</strain>
    </source>
</reference>
<dbReference type="OrthoDB" id="9785144at2"/>
<dbReference type="CDD" id="cd00827">
    <property type="entry name" value="init_cond_enzymes"/>
    <property type="match status" value="1"/>
</dbReference>
<evidence type="ECO:0000259" key="3">
    <source>
        <dbReference type="Pfam" id="PF08541"/>
    </source>
</evidence>
<dbReference type="InterPro" id="IPR016039">
    <property type="entry name" value="Thiolase-like"/>
</dbReference>
<keyword evidence="5" id="KW-1185">Reference proteome</keyword>